<evidence type="ECO:0000256" key="9">
    <source>
        <dbReference type="PIRSR" id="PIRSR016323-1"/>
    </source>
</evidence>
<keyword evidence="5" id="KW-0949">S-adenosyl-L-methionine</keyword>
<dbReference type="Proteomes" id="UP000002036">
    <property type="component" value="Chromosome C"/>
</dbReference>
<feature type="domain" description="SAM-dependent MTase TRM10-type" evidence="12">
    <location>
        <begin position="81"/>
        <end position="270"/>
    </location>
</feature>
<evidence type="ECO:0000256" key="11">
    <source>
        <dbReference type="SAM" id="MobiDB-lite"/>
    </source>
</evidence>
<dbReference type="CDD" id="cd18089">
    <property type="entry name" value="SPOUT_Trm10-like"/>
    <property type="match status" value="1"/>
</dbReference>
<dbReference type="GO" id="GO:0052905">
    <property type="term" value="F:tRNA (guanosine(9)-N1)-methyltransferase activity"/>
    <property type="evidence" value="ECO:0007669"/>
    <property type="project" value="UniProtKB-EC"/>
</dbReference>
<accession>C5DEK1</accession>
<evidence type="ECO:0000256" key="5">
    <source>
        <dbReference type="ARBA" id="ARBA00022691"/>
    </source>
</evidence>
<evidence type="ECO:0000256" key="7">
    <source>
        <dbReference type="ARBA" id="ARBA00032166"/>
    </source>
</evidence>
<proteinExistence type="predicted"/>
<dbReference type="STRING" id="559295.C5DEK1"/>
<dbReference type="PANTHER" id="PTHR13563:SF13">
    <property type="entry name" value="TRNA METHYLTRANSFERASE 10 HOMOLOG A"/>
    <property type="match status" value="1"/>
</dbReference>
<dbReference type="RefSeq" id="XP_002552650.1">
    <property type="nucleotide sequence ID" value="XM_002552604.1"/>
</dbReference>
<dbReference type="FunCoup" id="C5DEK1">
    <property type="interactions" value="825"/>
</dbReference>
<dbReference type="KEGG" id="lth:KLTH0C09922g"/>
<evidence type="ECO:0000256" key="10">
    <source>
        <dbReference type="PIRSR" id="PIRSR016323-2"/>
    </source>
</evidence>
<evidence type="ECO:0000256" key="3">
    <source>
        <dbReference type="ARBA" id="ARBA00022603"/>
    </source>
</evidence>
<protein>
    <recommendedName>
        <fullName evidence="2">tRNA (guanine(9)-N1)-methyltransferase</fullName>
        <ecNumber evidence="1">2.1.1.221</ecNumber>
    </recommendedName>
    <alternativeName>
        <fullName evidence="7">tRNA methyltransferase 10</fullName>
    </alternativeName>
    <alternativeName>
        <fullName evidence="6">tRNA(m1G9)-methyltransferase</fullName>
    </alternativeName>
</protein>
<dbReference type="AlphaFoldDB" id="C5DEK1"/>
<comment type="catalytic activity">
    <reaction evidence="8">
        <text>guanosine(9) in tRNA + S-adenosyl-L-methionine = N(1)-methylguanosine(9) in tRNA + S-adenosyl-L-homocysteine + H(+)</text>
        <dbReference type="Rhea" id="RHEA:43156"/>
        <dbReference type="Rhea" id="RHEA-COMP:10367"/>
        <dbReference type="Rhea" id="RHEA-COMP:10368"/>
        <dbReference type="ChEBI" id="CHEBI:15378"/>
        <dbReference type="ChEBI" id="CHEBI:57856"/>
        <dbReference type="ChEBI" id="CHEBI:59789"/>
        <dbReference type="ChEBI" id="CHEBI:73542"/>
        <dbReference type="ChEBI" id="CHEBI:74269"/>
        <dbReference type="EC" id="2.1.1.221"/>
    </reaction>
</comment>
<keyword evidence="14" id="KW-1185">Reference proteome</keyword>
<feature type="binding site" evidence="10">
    <location>
        <position position="197"/>
    </location>
    <ligand>
        <name>S-adenosyl-L-methionine</name>
        <dbReference type="ChEBI" id="CHEBI:59789"/>
    </ligand>
</feature>
<evidence type="ECO:0000313" key="13">
    <source>
        <dbReference type="EMBL" id="CAR22212.1"/>
    </source>
</evidence>
<dbReference type="InterPro" id="IPR028564">
    <property type="entry name" value="MT_TRM10-typ"/>
</dbReference>
<dbReference type="GO" id="GO:0002939">
    <property type="term" value="P:tRNA N1-guanine methylation"/>
    <property type="evidence" value="ECO:0007669"/>
    <property type="project" value="TreeGrafter"/>
</dbReference>
<feature type="binding site" evidence="10">
    <location>
        <position position="209"/>
    </location>
    <ligand>
        <name>S-adenosyl-L-methionine</name>
        <dbReference type="ChEBI" id="CHEBI:59789"/>
    </ligand>
</feature>
<evidence type="ECO:0000256" key="6">
    <source>
        <dbReference type="ARBA" id="ARBA00031792"/>
    </source>
</evidence>
<feature type="compositionally biased region" description="Low complexity" evidence="11">
    <location>
        <begin position="274"/>
        <end position="295"/>
    </location>
</feature>
<feature type="region of interest" description="Disordered" evidence="11">
    <location>
        <begin position="50"/>
        <end position="89"/>
    </location>
</feature>
<dbReference type="eggNOG" id="KOG2967">
    <property type="taxonomic scope" value="Eukaryota"/>
</dbReference>
<organism evidence="13 14">
    <name type="scientific">Lachancea thermotolerans (strain ATCC 56472 / CBS 6340 / NRRL Y-8284)</name>
    <name type="common">Yeast</name>
    <name type="synonym">Kluyveromyces thermotolerans</name>
    <dbReference type="NCBI Taxonomy" id="559295"/>
    <lineage>
        <taxon>Eukaryota</taxon>
        <taxon>Fungi</taxon>
        <taxon>Dikarya</taxon>
        <taxon>Ascomycota</taxon>
        <taxon>Saccharomycotina</taxon>
        <taxon>Saccharomycetes</taxon>
        <taxon>Saccharomycetales</taxon>
        <taxon>Saccharomycetaceae</taxon>
        <taxon>Lachancea</taxon>
    </lineage>
</organism>
<evidence type="ECO:0000256" key="1">
    <source>
        <dbReference type="ARBA" id="ARBA00012797"/>
    </source>
</evidence>
<evidence type="ECO:0000256" key="8">
    <source>
        <dbReference type="ARBA" id="ARBA00048434"/>
    </source>
</evidence>
<feature type="compositionally biased region" description="Basic and acidic residues" evidence="11">
    <location>
        <begin position="1"/>
        <end position="10"/>
    </location>
</feature>
<dbReference type="PANTHER" id="PTHR13563">
    <property type="entry name" value="TRNA (GUANINE-9-) METHYLTRANSFERASE"/>
    <property type="match status" value="1"/>
</dbReference>
<evidence type="ECO:0000313" key="14">
    <source>
        <dbReference type="Proteomes" id="UP000002036"/>
    </source>
</evidence>
<dbReference type="EMBL" id="CU928167">
    <property type="protein sequence ID" value="CAR22212.1"/>
    <property type="molecule type" value="Genomic_DNA"/>
</dbReference>
<reference evidence="13 14" key="1">
    <citation type="journal article" date="2009" name="Genome Res.">
        <title>Comparative genomics of protoploid Saccharomycetaceae.</title>
        <authorList>
            <consortium name="The Genolevures Consortium"/>
            <person name="Souciet J.-L."/>
            <person name="Dujon B."/>
            <person name="Gaillardin C."/>
            <person name="Johnston M."/>
            <person name="Baret P.V."/>
            <person name="Cliften P."/>
            <person name="Sherman D.J."/>
            <person name="Weissenbach J."/>
            <person name="Westhof E."/>
            <person name="Wincker P."/>
            <person name="Jubin C."/>
            <person name="Poulain J."/>
            <person name="Barbe V."/>
            <person name="Segurens B."/>
            <person name="Artiguenave F."/>
            <person name="Anthouard V."/>
            <person name="Vacherie B."/>
            <person name="Val M.-E."/>
            <person name="Fulton R.S."/>
            <person name="Minx P."/>
            <person name="Wilson R."/>
            <person name="Durrens P."/>
            <person name="Jean G."/>
            <person name="Marck C."/>
            <person name="Martin T."/>
            <person name="Nikolski M."/>
            <person name="Rolland T."/>
            <person name="Seret M.-L."/>
            <person name="Casaregola S."/>
            <person name="Despons L."/>
            <person name="Fairhead C."/>
            <person name="Fischer G."/>
            <person name="Lafontaine I."/>
            <person name="Leh V."/>
            <person name="Lemaire M."/>
            <person name="de Montigny J."/>
            <person name="Neuveglise C."/>
            <person name="Thierry A."/>
            <person name="Blanc-Lenfle I."/>
            <person name="Bleykasten C."/>
            <person name="Diffels J."/>
            <person name="Fritsch E."/>
            <person name="Frangeul L."/>
            <person name="Goeffon A."/>
            <person name="Jauniaux N."/>
            <person name="Kachouri-Lafond R."/>
            <person name="Payen C."/>
            <person name="Potier S."/>
            <person name="Pribylova L."/>
            <person name="Ozanne C."/>
            <person name="Richard G.-F."/>
            <person name="Sacerdot C."/>
            <person name="Straub M.-L."/>
            <person name="Talla E."/>
        </authorList>
    </citation>
    <scope>NUCLEOTIDE SEQUENCE [LARGE SCALE GENOMIC DNA]</scope>
    <source>
        <strain evidence="14">ATCC 56472 / CBS 6340 / NRRL Y-8284</strain>
    </source>
</reference>
<dbReference type="PIRSF" id="PIRSF016323">
    <property type="entry name" value="tRNA_m1G_mtfrase_met"/>
    <property type="match status" value="1"/>
</dbReference>
<dbReference type="InterPro" id="IPR016653">
    <property type="entry name" value="TRM10/TRM10A"/>
</dbReference>
<dbReference type="Gene3D" id="3.40.1280.30">
    <property type="match status" value="1"/>
</dbReference>
<feature type="binding site" evidence="10">
    <location>
        <position position="223"/>
    </location>
    <ligand>
        <name>S-adenosyl-L-methionine</name>
        <dbReference type="ChEBI" id="CHEBI:59789"/>
    </ligand>
</feature>
<dbReference type="GeneID" id="8291530"/>
<sequence length="302" mass="35060">MSDSKPEKPITMHPHPLPPVPEGMSKSQWKKVWKKKRFEETKDEFAKIRREKRQKAKETRRAKIQEYLDRGEEVPEDLRRKPRKNQDQKDSGINIILDCAFDDLMNDKEVVSLSTQITRAYSHNKRENHFAKVKVTSFNKRLRTRFEEGLKDAHHDEWKNFEFTEDPTLPTENSVYLTADTDETLEKLEPGTNYIVGGIVDKNRHKLLCYNKARELGIPTKKLPLAEFIKLTGREVLTCTHVIHLMLRYFDNLDWKEAFETVLPQRKLEEAEAAAEAAAKAQSPQAESSEPSSATSEEEPQD</sequence>
<keyword evidence="3" id="KW-0489">Methyltransferase</keyword>
<feature type="compositionally biased region" description="Basic and acidic residues" evidence="11">
    <location>
        <begin position="56"/>
        <end position="89"/>
    </location>
</feature>
<dbReference type="GO" id="GO:0005634">
    <property type="term" value="C:nucleus"/>
    <property type="evidence" value="ECO:0007669"/>
    <property type="project" value="TreeGrafter"/>
</dbReference>
<dbReference type="HOGENOM" id="CLU_034384_1_0_1"/>
<gene>
    <name evidence="13" type="ordered locus">KLTH0C09922g</name>
</gene>
<evidence type="ECO:0000256" key="2">
    <source>
        <dbReference type="ARBA" id="ARBA00020451"/>
    </source>
</evidence>
<dbReference type="InParanoid" id="C5DEK1"/>
<dbReference type="InterPro" id="IPR038459">
    <property type="entry name" value="MT_TRM10-typ_sf"/>
</dbReference>
<evidence type="ECO:0000259" key="12">
    <source>
        <dbReference type="PROSITE" id="PS51675"/>
    </source>
</evidence>
<name>C5DEK1_LACTC</name>
<keyword evidence="4" id="KW-0808">Transferase</keyword>
<dbReference type="OrthoDB" id="278300at2759"/>
<feature type="binding site" evidence="10">
    <location>
        <position position="177"/>
    </location>
    <ligand>
        <name>S-adenosyl-L-methionine</name>
        <dbReference type="ChEBI" id="CHEBI:59789"/>
    </ligand>
</feature>
<dbReference type="InterPro" id="IPR007356">
    <property type="entry name" value="tRNA_m1G_MeTrfase_euk"/>
</dbReference>
<dbReference type="OMA" id="FKKNDGW"/>
<evidence type="ECO:0000256" key="4">
    <source>
        <dbReference type="ARBA" id="ARBA00022679"/>
    </source>
</evidence>
<dbReference type="EC" id="2.1.1.221" evidence="1"/>
<dbReference type="PROSITE" id="PS51675">
    <property type="entry name" value="SAM_MT_TRM10"/>
    <property type="match status" value="1"/>
</dbReference>
<feature type="active site" description="Proton acceptor" evidence="9">
    <location>
        <position position="201"/>
    </location>
</feature>
<dbReference type="GO" id="GO:0000049">
    <property type="term" value="F:tRNA binding"/>
    <property type="evidence" value="ECO:0007669"/>
    <property type="project" value="TreeGrafter"/>
</dbReference>
<feature type="region of interest" description="Disordered" evidence="11">
    <location>
        <begin position="270"/>
        <end position="302"/>
    </location>
</feature>
<feature type="region of interest" description="Disordered" evidence="11">
    <location>
        <begin position="1"/>
        <end position="29"/>
    </location>
</feature>